<dbReference type="PANTHER" id="PTHR33525:SF3">
    <property type="entry name" value="RIBONUCLEASE Y"/>
    <property type="match status" value="1"/>
</dbReference>
<dbReference type="Proteomes" id="UP000262582">
    <property type="component" value="Chromosome"/>
</dbReference>
<evidence type="ECO:0000313" key="3">
    <source>
        <dbReference type="EMBL" id="RXI33154.1"/>
    </source>
</evidence>
<evidence type="ECO:0000313" key="4">
    <source>
        <dbReference type="Proteomes" id="UP000262582"/>
    </source>
</evidence>
<dbReference type="AlphaFoldDB" id="A0A347U533"/>
<name>A0A347U533_9BACT</name>
<evidence type="ECO:0000259" key="1">
    <source>
        <dbReference type="PROSITE" id="PS51833"/>
    </source>
</evidence>
<dbReference type="EMBL" id="NXIG01000001">
    <property type="protein sequence ID" value="RXI33154.1"/>
    <property type="molecule type" value="Genomic_DNA"/>
</dbReference>
<dbReference type="Pfam" id="PF08668">
    <property type="entry name" value="HDOD"/>
    <property type="match status" value="1"/>
</dbReference>
<reference evidence="3 5" key="1">
    <citation type="submission" date="2017-09" db="EMBL/GenBank/DDBJ databases">
        <title>Genomics of the genus Arcobacter.</title>
        <authorList>
            <person name="Perez-Cataluna A."/>
            <person name="Figueras M.J."/>
            <person name="Salas-Masso N."/>
        </authorList>
    </citation>
    <scope>NUCLEOTIDE SEQUENCE [LARGE SCALE GENOMIC DNA]</scope>
    <source>
        <strain evidence="3 5">CECT 7837</strain>
    </source>
</reference>
<feature type="domain" description="HDOD" evidence="1">
    <location>
        <begin position="12"/>
        <end position="209"/>
    </location>
</feature>
<dbReference type="OrthoDB" id="9803649at2"/>
<accession>A0A347U533</accession>
<dbReference type="Gene3D" id="1.10.3210.10">
    <property type="entry name" value="Hypothetical protein af1432"/>
    <property type="match status" value="1"/>
</dbReference>
<protein>
    <submittedName>
        <fullName evidence="3">HDOD domain-containing protein</fullName>
    </submittedName>
</protein>
<evidence type="ECO:0000313" key="5">
    <source>
        <dbReference type="Proteomes" id="UP000290588"/>
    </source>
</evidence>
<dbReference type="PROSITE" id="PS51833">
    <property type="entry name" value="HDOD"/>
    <property type="match status" value="1"/>
</dbReference>
<dbReference type="InterPro" id="IPR013976">
    <property type="entry name" value="HDOD"/>
</dbReference>
<proteinExistence type="predicted"/>
<sequence length="273" mass="31109">MFENILKKIESLPPLPQTIIDIEEFRKRADKEVDDLIKIIEKDALCVTTLLKVANSSLFGFRSKIETVGRIINLLGMNFTIYVSMQETIKSILTSDLLPYGVGCKEFMKASNLSLSLVNLWLPNSDRVLKDEILLGVLLQESGKFILAEIIVNRDLTKEFTKRLQIGTNVVNVEKELIGITTSRITAQIFRYWKLSENLIKMIEFADDIDECEEEYKKKAQILDVVKTICNICSTFSEESIKKGIEKAEKYGLDVPSLIHSIDILKDRLSKNN</sequence>
<keyword evidence="4" id="KW-1185">Reference proteome</keyword>
<dbReference type="InterPro" id="IPR052340">
    <property type="entry name" value="RNase_Y/CdgJ"/>
</dbReference>
<dbReference type="PANTHER" id="PTHR33525">
    <property type="match status" value="1"/>
</dbReference>
<gene>
    <name evidence="2" type="ORF">AELL_0264</name>
    <name evidence="3" type="ORF">CP962_01755</name>
</gene>
<organism evidence="3 5">
    <name type="scientific">Arcobacter ellisii</name>
    <dbReference type="NCBI Taxonomy" id="913109"/>
    <lineage>
        <taxon>Bacteria</taxon>
        <taxon>Pseudomonadati</taxon>
        <taxon>Campylobacterota</taxon>
        <taxon>Epsilonproteobacteria</taxon>
        <taxon>Campylobacterales</taxon>
        <taxon>Arcobacteraceae</taxon>
        <taxon>Arcobacter</taxon>
    </lineage>
</organism>
<dbReference type="KEGG" id="aell:AELL_0264"/>
<dbReference type="RefSeq" id="WP_118916208.1">
    <property type="nucleotide sequence ID" value="NZ_CP032097.1"/>
</dbReference>
<evidence type="ECO:0000313" key="2">
    <source>
        <dbReference type="EMBL" id="AXX93961.1"/>
    </source>
</evidence>
<dbReference type="Proteomes" id="UP000290588">
    <property type="component" value="Unassembled WGS sequence"/>
</dbReference>
<dbReference type="EMBL" id="CP032097">
    <property type="protein sequence ID" value="AXX93961.1"/>
    <property type="molecule type" value="Genomic_DNA"/>
</dbReference>
<dbReference type="SUPFAM" id="SSF109604">
    <property type="entry name" value="HD-domain/PDEase-like"/>
    <property type="match status" value="1"/>
</dbReference>
<reference evidence="2 4" key="2">
    <citation type="submission" date="2018-08" db="EMBL/GenBank/DDBJ databases">
        <title>Complete genome of the Arcobacter ellisii type strain LMG 26155.</title>
        <authorList>
            <person name="Miller W.G."/>
            <person name="Yee E."/>
            <person name="Bono J.L."/>
        </authorList>
    </citation>
    <scope>NUCLEOTIDE SEQUENCE [LARGE SCALE GENOMIC DNA]</scope>
    <source>
        <strain evidence="2 4">LMG 26155</strain>
    </source>
</reference>